<accession>A0AAW7Z8M2</accession>
<evidence type="ECO:0008006" key="3">
    <source>
        <dbReference type="Google" id="ProtNLM"/>
    </source>
</evidence>
<organism evidence="1 2">
    <name type="scientific">Desulforamulus aquiferis</name>
    <dbReference type="NCBI Taxonomy" id="1397668"/>
    <lineage>
        <taxon>Bacteria</taxon>
        <taxon>Bacillati</taxon>
        <taxon>Bacillota</taxon>
        <taxon>Clostridia</taxon>
        <taxon>Eubacteriales</taxon>
        <taxon>Peptococcaceae</taxon>
        <taxon>Desulforamulus</taxon>
    </lineage>
</organism>
<dbReference type="EMBL" id="JARPTC010000001">
    <property type="protein sequence ID" value="MDO7785821.1"/>
    <property type="molecule type" value="Genomic_DNA"/>
</dbReference>
<reference evidence="1" key="1">
    <citation type="journal article" date="2023" name="J. Hazard. Mater.">
        <title>Anaerobic biodegradation of pyrene and benzo[a]pyrene by a new sulfate-reducing Desulforamulus aquiferis strain DSA.</title>
        <authorList>
            <person name="Zhang Z."/>
            <person name="Sun J."/>
            <person name="Gong X."/>
            <person name="Wang C."/>
            <person name="Wang H."/>
        </authorList>
    </citation>
    <scope>NUCLEOTIDE SEQUENCE</scope>
    <source>
        <strain evidence="1">DSA</strain>
    </source>
</reference>
<protein>
    <recommendedName>
        <fullName evidence="3">Bacteriophage lambda Replication protein O N-terminal domain-containing protein</fullName>
    </recommendedName>
</protein>
<name>A0AAW7Z8M2_9FIRM</name>
<evidence type="ECO:0000313" key="1">
    <source>
        <dbReference type="EMBL" id="MDO7785821.1"/>
    </source>
</evidence>
<dbReference type="AlphaFoldDB" id="A0AAW7Z8M2"/>
<proteinExistence type="predicted"/>
<dbReference type="RefSeq" id="WP_304540452.1">
    <property type="nucleotide sequence ID" value="NZ_JARPTC010000001.1"/>
</dbReference>
<gene>
    <name evidence="1" type="ORF">P6N53_01055</name>
</gene>
<dbReference type="Proteomes" id="UP001172911">
    <property type="component" value="Unassembled WGS sequence"/>
</dbReference>
<keyword evidence="2" id="KW-1185">Reference proteome</keyword>
<evidence type="ECO:0000313" key="2">
    <source>
        <dbReference type="Proteomes" id="UP001172911"/>
    </source>
</evidence>
<sequence length="328" mass="36940">MSVITQGRTKGYFTVENYIQDGLLEVGGIDLAGFYTALKRFIDRREGASPGDIMNWSIDTFCRRFKMGKNRFYRLAEMLWQLGLLDVDKVMSISGWQNSYVIHDCPPYEGKLRIYREGSFKYKKPSEDMTNVSVEQILTGENSVEGGNSDMGTPSKEEIPKSGIPAIGISESGIPPEGSFNTGIPGVELINIQALENTSNQEIYPSIHHCELTMEEGYSVQKEIDGGIEDKGKPLLTNLRYKGRTPTEIISDIQKRTGVTPEQLQRAVKRANEMDLQGKVKKNYFGLLETICQTILVEDQAKNLTLEGSLAENRNERRKKALMRSMYL</sequence>
<comment type="caution">
    <text evidence="1">The sequence shown here is derived from an EMBL/GenBank/DDBJ whole genome shotgun (WGS) entry which is preliminary data.</text>
</comment>
<reference evidence="1" key="2">
    <citation type="submission" date="2023-03" db="EMBL/GenBank/DDBJ databases">
        <authorList>
            <person name="Zhang Z."/>
        </authorList>
    </citation>
    <scope>NUCLEOTIDE SEQUENCE</scope>
    <source>
        <strain evidence="1">DSA</strain>
    </source>
</reference>